<feature type="region of interest" description="Disordered" evidence="5">
    <location>
        <begin position="1999"/>
        <end position="2023"/>
    </location>
</feature>
<dbReference type="EMBL" id="AMGX01000016">
    <property type="protein sequence ID" value="EXJ67410.1"/>
    <property type="molecule type" value="Genomic_DNA"/>
</dbReference>
<dbReference type="GO" id="GO:0004197">
    <property type="term" value="F:cysteine-type endopeptidase activity"/>
    <property type="evidence" value="ECO:0007669"/>
    <property type="project" value="InterPro"/>
</dbReference>
<dbReference type="STRING" id="1182543.W9WR10"/>
<dbReference type="Proteomes" id="UP000019471">
    <property type="component" value="Unassembled WGS sequence"/>
</dbReference>
<evidence type="ECO:0000256" key="4">
    <source>
        <dbReference type="ARBA" id="ARBA00022829"/>
    </source>
</evidence>
<dbReference type="GO" id="GO:0072686">
    <property type="term" value="C:mitotic spindle"/>
    <property type="evidence" value="ECO:0007669"/>
    <property type="project" value="TreeGrafter"/>
</dbReference>
<dbReference type="Pfam" id="PF03568">
    <property type="entry name" value="Separin_C"/>
    <property type="match status" value="1"/>
</dbReference>
<dbReference type="SMART" id="SM00028">
    <property type="entry name" value="TPR"/>
    <property type="match status" value="5"/>
</dbReference>
<dbReference type="GO" id="GO:0044732">
    <property type="term" value="C:mitotic spindle pole body"/>
    <property type="evidence" value="ECO:0007669"/>
    <property type="project" value="TreeGrafter"/>
</dbReference>
<dbReference type="GO" id="GO:0005737">
    <property type="term" value="C:cytoplasm"/>
    <property type="evidence" value="ECO:0007669"/>
    <property type="project" value="TreeGrafter"/>
</dbReference>
<feature type="region of interest" description="Disordered" evidence="5">
    <location>
        <begin position="52"/>
        <end position="96"/>
    </location>
</feature>
<dbReference type="RefSeq" id="XP_007748192.1">
    <property type="nucleotide sequence ID" value="XM_007750002.1"/>
</dbReference>
<dbReference type="PANTHER" id="PTHR12792:SF0">
    <property type="entry name" value="SEPARIN"/>
    <property type="match status" value="1"/>
</dbReference>
<keyword evidence="3" id="KW-0378">Hydrolase</keyword>
<dbReference type="InterPro" id="IPR005314">
    <property type="entry name" value="Peptidase_C50"/>
</dbReference>
<name>W9WR10_9EURO</name>
<dbReference type="InterPro" id="IPR019734">
    <property type="entry name" value="TPR_rpt"/>
</dbReference>
<reference evidence="7 8" key="1">
    <citation type="submission" date="2013-03" db="EMBL/GenBank/DDBJ databases">
        <title>The Genome Sequence of Cladophialophora psammophila CBS 110553.</title>
        <authorList>
            <consortium name="The Broad Institute Genomics Platform"/>
            <person name="Cuomo C."/>
            <person name="de Hoog S."/>
            <person name="Gorbushina A."/>
            <person name="Walker B."/>
            <person name="Young S.K."/>
            <person name="Zeng Q."/>
            <person name="Gargeya S."/>
            <person name="Fitzgerald M."/>
            <person name="Haas B."/>
            <person name="Abouelleil A."/>
            <person name="Allen A.W."/>
            <person name="Alvarado L."/>
            <person name="Arachchi H.M."/>
            <person name="Berlin A.M."/>
            <person name="Chapman S.B."/>
            <person name="Gainer-Dewar J."/>
            <person name="Goldberg J."/>
            <person name="Griggs A."/>
            <person name="Gujja S."/>
            <person name="Hansen M."/>
            <person name="Howarth C."/>
            <person name="Imamovic A."/>
            <person name="Ireland A."/>
            <person name="Larimer J."/>
            <person name="McCowan C."/>
            <person name="Murphy C."/>
            <person name="Pearson M."/>
            <person name="Poon T.W."/>
            <person name="Priest M."/>
            <person name="Roberts A."/>
            <person name="Saif S."/>
            <person name="Shea T."/>
            <person name="Sisk P."/>
            <person name="Sykes S."/>
            <person name="Wortman J."/>
            <person name="Nusbaum C."/>
            <person name="Birren B."/>
        </authorList>
    </citation>
    <scope>NUCLEOTIDE SEQUENCE [LARGE SCALE GENOMIC DNA]</scope>
    <source>
        <strain evidence="7 8">CBS 110553</strain>
    </source>
</reference>
<dbReference type="GeneID" id="19194119"/>
<dbReference type="PANTHER" id="PTHR12792">
    <property type="entry name" value="EXTRA SPINDLE POLES 1-RELATED"/>
    <property type="match status" value="1"/>
</dbReference>
<evidence type="ECO:0000259" key="6">
    <source>
        <dbReference type="PROSITE" id="PS51700"/>
    </source>
</evidence>
<feature type="region of interest" description="Disordered" evidence="5">
    <location>
        <begin position="125"/>
        <end position="169"/>
    </location>
</feature>
<sequence length="2067" mass="229260">MTAFQDAVASAPVDVVRAHLNLAAPTTRTLRFLRAILGLGSFDECESKITRSSAKKTAQTKASNISRPPIRPATRNRQKPGAAVQIHEGNDDQLPRLSQAEQRKIATETFNSTLKCLGEAAKALRDTPTTSTIPSFAPSDGPLQARSPNRERKIPPTNPKKSVHSNTPPDWGLVADMSHSSLQFLRKRDSNDVTSYADNDLGLENAALILLDRSISLNLSAQAQRQLCDIHESYWADQVKKSPASQASIARLLLGRPDAADESQRFRFTASLQSQALRLALLIGAKCINSELLNSLQQDTVGSPAWVTLKGLEKQHLRSDQSGQQLRTISLALSKLYALSTSSKAESPSPQDLFKLFCLSLRIKFESWVQSGHKLEPATEVWRPLHRAIKQLFATSRDLKASTTCILQALVSFQKLMHAVKCEFLVPSELIETLLRIIRDPDEYPPLIALVEERLRKIKGVTHLILRCQIAVARLRSSSGSPKTLESLKGVENALGEARELSAVELDRFLLHLAQLRKAAAELVLFVKARPGSEDGLSLDFQTTLIRLTYCSFNFLRRHTRPVLISTSETSGTENHKAFLITLIKTIDAVLCTEHCAITRNADLTATALQTLRDCSAEVQFLRVECAVLSSQGLMETPLNQLGVRVSQLLWSRYLEAAEENKSPLEQANILDLSLLGLLDLPLSDQKAAHIALKYERLAACYLEVHDFQMAQTALRNAIEANIREGILGDVAELLLSASSHFAWSKSEPNCKAFGRVLVTYTKTVFDHASVENDDSFYDDPSLPAFHRAALLEKQILAMFELGLDDHRHRLCATMVRILLQLLQQPEYQVYTLRFINELLQLALKKRMPASTFVVDFSFIQYVLTTGLAEKESVFLRKYEPELRSLLCLQYGLFTGLLTDQELSHGVGQLCEIIQSCRTEEETRVICIDVGAHITPLLLSVEYAAILGNHEIGLVALEALQHLVELGVRVQELSQKRILLRKGQFHDLLKDLQSARKAFVMAEKANEDVGDPLFEAEFALAYSEHHLYANDLDESTKWLERARNAWQAWNRAERGTSIKAKLKEQSIMCRAAHLASRLAYERSQLLNAIVLARQSAKISASIWCSVDRVCTSATPSQPDCSLDAELHRLSINFSKLDMSSAPLTRVTPSTVVLGPEISLCCAVFSHMAFLNAHCGMYQDATMFYEQVLKIAKKSKYLIHAAIALSDLSLLHARAGQLDKAKTKLQELSHITQDRNANWIRLLVSLNQAETYLILRDDSAASRCLNEAKQLQAEMNSRSIKQGVSDIQKAKTISASGKPSARKRAVKGQKGNSLVNCASTEASSISKSSLELNGIKARVSILESRLRAFHGCADANDSSDARLPCDGDDDGRKSISIALNLVHSALKIFSEDTVHSVLAETAVAIPVRYRSARKSGRISFVQAAGPRITKEKDRDSKKRTRQKQAEETNKDGTGLLLLAYDILREVSNKEQNQVPSDIVHTCHKLLAQISLLSSALNQSLVSCSSNVVVDIMSPLDLALTRERFVTLGELSAAERTSMDDWPSTQSVDENGICLSSDMLLNDYTSLLPASWSVVYLGLNEDENELFVAQLAYQRSPFVVRIPLTRPDPSEGDNEELDLKSAKAEMQDIIMRANSTAHDARGSSVNKSVRKAWYAERQGLDRRLGTLLENIENIWFGGFRGLLSAANSDQSGLMKFGQCLSSTLKRHLPSRQKPSKQYDHEIELHDHVLELFVALGHPREVEVEDAVTDLLYFVIDILQFNGERNAYDEIDFDAMLVEVLDALHSYHDQRSTSQEKQGHVILVLDKELQVFPWESLSCLKGQAVSRMPSIASIWERLKAIGDQSHDLEGYMIPRTDGAYILNPSSDLKATQETFGQIFQDQLPGYRAVVNRQPEGNEFETALKGSSLMLYFGHGGGGQYIRPRTIRKMDKCAVALLMGCSSAKLTECGVYEPHGLPLSYLSGGSPAVVGTLWDVTDRDIDRFAMELMAQWGLIDVGLGSGAPKTNKSENAKTRKEDRTRRQACDDPKLGPVSLDEAVAHARDACLLKYLNGAAPVMYGIPVFLGSEEDV</sequence>
<dbReference type="GO" id="GO:0051307">
    <property type="term" value="P:meiotic chromosome separation"/>
    <property type="evidence" value="ECO:0007669"/>
    <property type="project" value="TreeGrafter"/>
</dbReference>
<dbReference type="GO" id="GO:0006508">
    <property type="term" value="P:proteolysis"/>
    <property type="evidence" value="ECO:0007669"/>
    <property type="project" value="InterPro"/>
</dbReference>
<proteinExistence type="predicted"/>
<dbReference type="InterPro" id="IPR011990">
    <property type="entry name" value="TPR-like_helical_dom_sf"/>
</dbReference>
<dbReference type="eggNOG" id="KOG1849">
    <property type="taxonomic scope" value="Eukaryota"/>
</dbReference>
<comment type="catalytic activity">
    <reaction evidence="1">
        <text>All bonds known to be hydrolyzed by this endopeptidase have arginine in P1 and an acidic residue in P4. P6 is often occupied by an acidic residue or by a hydroxy-amino-acid residue, the phosphorylation of which enhances cleavage.</text>
        <dbReference type="EC" id="3.4.22.49"/>
    </reaction>
</comment>
<comment type="caution">
    <text evidence="7">The sequence shown here is derived from an EMBL/GenBank/DDBJ whole genome shotgun (WGS) entry which is preliminary data.</text>
</comment>
<evidence type="ECO:0000256" key="5">
    <source>
        <dbReference type="SAM" id="MobiDB-lite"/>
    </source>
</evidence>
<dbReference type="Gene3D" id="1.25.40.10">
    <property type="entry name" value="Tetratricopeptide repeat domain"/>
    <property type="match status" value="1"/>
</dbReference>
<evidence type="ECO:0000256" key="1">
    <source>
        <dbReference type="ARBA" id="ARBA00000451"/>
    </source>
</evidence>
<dbReference type="GO" id="GO:0005634">
    <property type="term" value="C:nucleus"/>
    <property type="evidence" value="ECO:0007669"/>
    <property type="project" value="InterPro"/>
</dbReference>
<dbReference type="EC" id="3.4.22.49" evidence="2"/>
<feature type="region of interest" description="Disordered" evidence="5">
    <location>
        <begin position="1427"/>
        <end position="1447"/>
    </location>
</feature>
<evidence type="ECO:0000256" key="2">
    <source>
        <dbReference type="ARBA" id="ARBA00012489"/>
    </source>
</evidence>
<dbReference type="SUPFAM" id="SSF48452">
    <property type="entry name" value="TPR-like"/>
    <property type="match status" value="1"/>
</dbReference>
<feature type="compositionally biased region" description="Basic and acidic residues" evidence="5">
    <location>
        <begin position="2003"/>
        <end position="2023"/>
    </location>
</feature>
<evidence type="ECO:0000256" key="3">
    <source>
        <dbReference type="ARBA" id="ARBA00022801"/>
    </source>
</evidence>
<evidence type="ECO:0000313" key="8">
    <source>
        <dbReference type="Proteomes" id="UP000019471"/>
    </source>
</evidence>
<gene>
    <name evidence="7" type="ORF">A1O5_09423</name>
</gene>
<dbReference type="OrthoDB" id="10255632at2759"/>
<dbReference type="HOGENOM" id="CLU_000454_0_0_1"/>
<organism evidence="7 8">
    <name type="scientific">Cladophialophora psammophila CBS 110553</name>
    <dbReference type="NCBI Taxonomy" id="1182543"/>
    <lineage>
        <taxon>Eukaryota</taxon>
        <taxon>Fungi</taxon>
        <taxon>Dikarya</taxon>
        <taxon>Ascomycota</taxon>
        <taxon>Pezizomycotina</taxon>
        <taxon>Eurotiomycetes</taxon>
        <taxon>Chaetothyriomycetidae</taxon>
        <taxon>Chaetothyriales</taxon>
        <taxon>Herpotrichiellaceae</taxon>
        <taxon>Cladophialophora</taxon>
    </lineage>
</organism>
<evidence type="ECO:0000313" key="7">
    <source>
        <dbReference type="EMBL" id="EXJ67410.1"/>
    </source>
</evidence>
<feature type="compositionally biased region" description="Polar residues" evidence="5">
    <location>
        <begin position="52"/>
        <end position="66"/>
    </location>
</feature>
<dbReference type="PROSITE" id="PS51700">
    <property type="entry name" value="SEPARIN"/>
    <property type="match status" value="1"/>
</dbReference>
<keyword evidence="8" id="KW-1185">Reference proteome</keyword>
<protein>
    <recommendedName>
        <fullName evidence="2">separase</fullName>
        <ecNumber evidence="2">3.4.22.49</ecNumber>
    </recommendedName>
</protein>
<keyword evidence="4" id="KW-0159">Chromosome partition</keyword>
<dbReference type="InterPro" id="IPR030397">
    <property type="entry name" value="SEPARIN_core_dom"/>
</dbReference>
<accession>W9WR10</accession>
<feature type="domain" description="Peptidase C50" evidence="6">
    <location>
        <begin position="1852"/>
        <end position="1948"/>
    </location>
</feature>